<evidence type="ECO:0000256" key="6">
    <source>
        <dbReference type="SAM" id="Phobius"/>
    </source>
</evidence>
<evidence type="ECO:0000313" key="9">
    <source>
        <dbReference type="Proteomes" id="UP000216215"/>
    </source>
</evidence>
<dbReference type="Gene3D" id="1.10.3730.20">
    <property type="match status" value="1"/>
</dbReference>
<comment type="subcellular location">
    <subcellularLocation>
        <location evidence="1">Cell membrane</location>
        <topology evidence="1">Multi-pass membrane protein</topology>
    </subcellularLocation>
</comment>
<proteinExistence type="predicted"/>
<evidence type="ECO:0000256" key="3">
    <source>
        <dbReference type="ARBA" id="ARBA00022692"/>
    </source>
</evidence>
<dbReference type="SUPFAM" id="SSF103481">
    <property type="entry name" value="Multidrug resistance efflux transporter EmrE"/>
    <property type="match status" value="2"/>
</dbReference>
<dbReference type="InterPro" id="IPR037185">
    <property type="entry name" value="EmrE-like"/>
</dbReference>
<evidence type="ECO:0000313" key="8">
    <source>
        <dbReference type="EMBL" id="PAQ04110.1"/>
    </source>
</evidence>
<keyword evidence="2" id="KW-1003">Cell membrane</keyword>
<feature type="transmembrane region" description="Helical" evidence="6">
    <location>
        <begin position="124"/>
        <end position="143"/>
    </location>
</feature>
<dbReference type="GO" id="GO:0005886">
    <property type="term" value="C:plasma membrane"/>
    <property type="evidence" value="ECO:0007669"/>
    <property type="project" value="UniProtKB-SubCell"/>
</dbReference>
<dbReference type="Proteomes" id="UP000216215">
    <property type="component" value="Unassembled WGS sequence"/>
</dbReference>
<dbReference type="Pfam" id="PF00892">
    <property type="entry name" value="EamA"/>
    <property type="match status" value="1"/>
</dbReference>
<comment type="caution">
    <text evidence="8">The sequence shown here is derived from an EMBL/GenBank/DDBJ whole genome shotgun (WGS) entry which is preliminary data.</text>
</comment>
<evidence type="ECO:0000256" key="1">
    <source>
        <dbReference type="ARBA" id="ARBA00004651"/>
    </source>
</evidence>
<reference evidence="9" key="1">
    <citation type="submission" date="2017-08" db="EMBL/GenBank/DDBJ databases">
        <title>Mesorhizobium wenxinae sp. nov., a novel rhizobial species isolated from root nodules of chickpea (Cicer arietinum L.).</title>
        <authorList>
            <person name="Zhang J."/>
        </authorList>
    </citation>
    <scope>NUCLEOTIDE SEQUENCE [LARGE SCALE GENOMIC DNA]</scope>
    <source>
        <strain evidence="9">USDA 3392</strain>
    </source>
</reference>
<feature type="transmembrane region" description="Helical" evidence="6">
    <location>
        <begin position="43"/>
        <end position="61"/>
    </location>
</feature>
<evidence type="ECO:0000256" key="5">
    <source>
        <dbReference type="ARBA" id="ARBA00023136"/>
    </source>
</evidence>
<name>A0AB36RGX8_9HYPH</name>
<feature type="transmembrane region" description="Helical" evidence="6">
    <location>
        <begin position="73"/>
        <end position="93"/>
    </location>
</feature>
<feature type="transmembrane region" description="Helical" evidence="6">
    <location>
        <begin position="99"/>
        <end position="117"/>
    </location>
</feature>
<feature type="transmembrane region" description="Helical" evidence="6">
    <location>
        <begin position="204"/>
        <end position="227"/>
    </location>
</feature>
<gene>
    <name evidence="8" type="ORF">CIT25_01030</name>
</gene>
<organism evidence="8 9">
    <name type="scientific">Mesorhizobium mediterraneum</name>
    <dbReference type="NCBI Taxonomy" id="43617"/>
    <lineage>
        <taxon>Bacteria</taxon>
        <taxon>Pseudomonadati</taxon>
        <taxon>Pseudomonadota</taxon>
        <taxon>Alphaproteobacteria</taxon>
        <taxon>Hyphomicrobiales</taxon>
        <taxon>Phyllobacteriaceae</taxon>
        <taxon>Mesorhizobium</taxon>
    </lineage>
</organism>
<protein>
    <submittedName>
        <fullName evidence="8">EamA family transporter</fullName>
    </submittedName>
</protein>
<keyword evidence="9" id="KW-1185">Reference proteome</keyword>
<evidence type="ECO:0000256" key="2">
    <source>
        <dbReference type="ARBA" id="ARBA00022475"/>
    </source>
</evidence>
<feature type="transmembrane region" description="Helical" evidence="6">
    <location>
        <begin position="180"/>
        <end position="198"/>
    </location>
</feature>
<dbReference type="PANTHER" id="PTHR42920:SF5">
    <property type="entry name" value="EAMA DOMAIN-CONTAINING PROTEIN"/>
    <property type="match status" value="1"/>
</dbReference>
<dbReference type="PANTHER" id="PTHR42920">
    <property type="entry name" value="OS03G0707200 PROTEIN-RELATED"/>
    <property type="match status" value="1"/>
</dbReference>
<dbReference type="AlphaFoldDB" id="A0AB36RGX8"/>
<keyword evidence="3 6" id="KW-0812">Transmembrane</keyword>
<dbReference type="InterPro" id="IPR000620">
    <property type="entry name" value="EamA_dom"/>
</dbReference>
<evidence type="ECO:0000256" key="4">
    <source>
        <dbReference type="ARBA" id="ARBA00022989"/>
    </source>
</evidence>
<keyword evidence="4 6" id="KW-1133">Transmembrane helix</keyword>
<keyword evidence="5 6" id="KW-0472">Membrane</keyword>
<feature type="transmembrane region" description="Helical" evidence="6">
    <location>
        <begin position="239"/>
        <end position="258"/>
    </location>
</feature>
<feature type="transmembrane region" description="Helical" evidence="6">
    <location>
        <begin position="264"/>
        <end position="283"/>
    </location>
</feature>
<evidence type="ECO:0000259" key="7">
    <source>
        <dbReference type="Pfam" id="PF00892"/>
    </source>
</evidence>
<dbReference type="EMBL" id="NPKI01000002">
    <property type="protein sequence ID" value="PAQ04110.1"/>
    <property type="molecule type" value="Genomic_DNA"/>
</dbReference>
<dbReference type="InterPro" id="IPR051258">
    <property type="entry name" value="Diverse_Substrate_Transporter"/>
</dbReference>
<accession>A0AB36RGX8</accession>
<feature type="transmembrane region" description="Helical" evidence="6">
    <location>
        <begin position="149"/>
        <end position="168"/>
    </location>
</feature>
<feature type="domain" description="EamA" evidence="7">
    <location>
        <begin position="150"/>
        <end position="281"/>
    </location>
</feature>
<sequence>MTSMPVIKPVSAPLPIAALLGAMVSIQIGAAFAKGLFPLVGAQGTTALRLVVGALMLAAVLRPWRVRPSKAVWPWLIAYGVTLAALNLLFYAALETIPLGIAVALEFTGPLLVATLSSRRGSDFAWVALAVAGIVLLSPLVHSRQALDPTGVMLALAAGGFWALYIVFAQKAGAELGGQTTAYGLAIAAVLALPFGVAEAGPALVAPSILAGALLVGLFSSALPFWLEMVALTRMPARLYGTLTCLEPALGALAGFLFLHEILTGLQCLGVAAVIAAAFGATMTNKPPVPSPG</sequence>